<dbReference type="SUPFAM" id="SSF52047">
    <property type="entry name" value="RNI-like"/>
    <property type="match status" value="1"/>
</dbReference>
<feature type="chain" id="PRO_5042116818" description="F-box protein" evidence="1">
    <location>
        <begin position="24"/>
        <end position="298"/>
    </location>
</feature>
<evidence type="ECO:0000313" key="2">
    <source>
        <dbReference type="EMBL" id="KAH8987031.1"/>
    </source>
</evidence>
<keyword evidence="3" id="KW-1185">Reference proteome</keyword>
<evidence type="ECO:0000313" key="3">
    <source>
        <dbReference type="Proteomes" id="UP001201163"/>
    </source>
</evidence>
<evidence type="ECO:0000256" key="1">
    <source>
        <dbReference type="SAM" id="SignalP"/>
    </source>
</evidence>
<sequence>MKRVGNRLRGVCFMLHLIPSLETLVITLFPYEDPSWKNTFSDNDDPTQYHSLQRDVLRGLACNPNPLPALRSLQIDNWFASPDELYAAAPFQHLVASLRDLRLAVQDAKSDMYHFPAQEIWPDVIEWRVLHPAVNLESLSMSCNFKCGSLIRLDLGSVTFPHLTSLSLSNFVWDDVRVHPRAVVLEAEGFIVRHGKTLKKLELQGCTICVPRNRPTPVRSWAAVWKRFADELTELVDLVVGYSFDQQYVYLEEYGFSSDSVYSLRGTEEDTPALRALVTIVKGRRKGSDQPLMMEISG</sequence>
<dbReference type="PANTHER" id="PTHR42057">
    <property type="entry name" value="F-BOX DOMAIN PROTEIN (AFU_ORTHOLOGUE AFUA_4G00200)"/>
    <property type="match status" value="1"/>
</dbReference>
<feature type="signal peptide" evidence="1">
    <location>
        <begin position="1"/>
        <end position="23"/>
    </location>
</feature>
<proteinExistence type="predicted"/>
<reference evidence="2" key="1">
    <citation type="submission" date="2022-01" db="EMBL/GenBank/DDBJ databases">
        <title>Comparative genomics reveals a dynamic genome evolution in the ectomycorrhizal milk-cap (Lactarius) mushrooms.</title>
        <authorList>
            <consortium name="DOE Joint Genome Institute"/>
            <person name="Lebreton A."/>
            <person name="Tang N."/>
            <person name="Kuo A."/>
            <person name="LaButti K."/>
            <person name="Drula E."/>
            <person name="Barry K."/>
            <person name="Clum A."/>
            <person name="Lipzen A."/>
            <person name="Mousain D."/>
            <person name="Ng V."/>
            <person name="Wang R."/>
            <person name="Wang X."/>
            <person name="Dai Y."/>
            <person name="Henrissat B."/>
            <person name="Grigoriev I.V."/>
            <person name="Guerin-Laguette A."/>
            <person name="Yu F."/>
            <person name="Martin F.M."/>
        </authorList>
    </citation>
    <scope>NUCLEOTIDE SEQUENCE</scope>
    <source>
        <strain evidence="2">QP</strain>
    </source>
</reference>
<protein>
    <recommendedName>
        <fullName evidence="4">F-box protein</fullName>
    </recommendedName>
</protein>
<accession>A0AAD4LCU0</accession>
<dbReference type="PANTHER" id="PTHR42057:SF2">
    <property type="entry name" value="F-BOX DOMAIN PROTEIN (AFU_ORTHOLOGUE AFUA_4G00200)-RELATED"/>
    <property type="match status" value="1"/>
</dbReference>
<dbReference type="EMBL" id="JAKELL010000050">
    <property type="protein sequence ID" value="KAH8987031.1"/>
    <property type="molecule type" value="Genomic_DNA"/>
</dbReference>
<gene>
    <name evidence="2" type="ORF">EDB92DRAFT_2116210</name>
</gene>
<name>A0AAD4LCU0_9AGAM</name>
<keyword evidence="1" id="KW-0732">Signal</keyword>
<comment type="caution">
    <text evidence="2">The sequence shown here is derived from an EMBL/GenBank/DDBJ whole genome shotgun (WGS) entry which is preliminary data.</text>
</comment>
<dbReference type="AlphaFoldDB" id="A0AAD4LCU0"/>
<evidence type="ECO:0008006" key="4">
    <source>
        <dbReference type="Google" id="ProtNLM"/>
    </source>
</evidence>
<dbReference type="InterPro" id="IPR032675">
    <property type="entry name" value="LRR_dom_sf"/>
</dbReference>
<organism evidence="2 3">
    <name type="scientific">Lactarius akahatsu</name>
    <dbReference type="NCBI Taxonomy" id="416441"/>
    <lineage>
        <taxon>Eukaryota</taxon>
        <taxon>Fungi</taxon>
        <taxon>Dikarya</taxon>
        <taxon>Basidiomycota</taxon>
        <taxon>Agaricomycotina</taxon>
        <taxon>Agaricomycetes</taxon>
        <taxon>Russulales</taxon>
        <taxon>Russulaceae</taxon>
        <taxon>Lactarius</taxon>
    </lineage>
</organism>
<dbReference type="Proteomes" id="UP001201163">
    <property type="component" value="Unassembled WGS sequence"/>
</dbReference>
<dbReference type="Gene3D" id="3.80.10.10">
    <property type="entry name" value="Ribonuclease Inhibitor"/>
    <property type="match status" value="1"/>
</dbReference>